<dbReference type="InterPro" id="IPR011060">
    <property type="entry name" value="RibuloseP-bd_barrel"/>
</dbReference>
<feature type="binding site" evidence="10">
    <location>
        <position position="68"/>
    </location>
    <ligand>
        <name>a divalent metal cation</name>
        <dbReference type="ChEBI" id="CHEBI:60240"/>
    </ligand>
</feature>
<comment type="cofactor">
    <cofactor evidence="3">
        <name>Co(2+)</name>
        <dbReference type="ChEBI" id="CHEBI:48828"/>
    </cofactor>
</comment>
<evidence type="ECO:0000256" key="6">
    <source>
        <dbReference type="ARBA" id="ARBA00009541"/>
    </source>
</evidence>
<evidence type="ECO:0000256" key="7">
    <source>
        <dbReference type="ARBA" id="ARBA00013188"/>
    </source>
</evidence>
<dbReference type="NCBIfam" id="TIGR01163">
    <property type="entry name" value="rpe"/>
    <property type="match status" value="1"/>
</dbReference>
<dbReference type="PANTHER" id="PTHR11749">
    <property type="entry name" value="RIBULOSE-5-PHOSPHATE-3-EPIMERASE"/>
    <property type="match status" value="1"/>
</dbReference>
<evidence type="ECO:0000256" key="3">
    <source>
        <dbReference type="ARBA" id="ARBA00001941"/>
    </source>
</evidence>
<feature type="binding site" evidence="10">
    <location>
        <begin position="179"/>
        <end position="181"/>
    </location>
    <ligand>
        <name>substrate</name>
    </ligand>
</feature>
<feature type="binding site" evidence="10">
    <location>
        <position position="10"/>
    </location>
    <ligand>
        <name>substrate</name>
    </ligand>
</feature>
<comment type="cofactor">
    <cofactor evidence="4">
        <name>Zn(2+)</name>
        <dbReference type="ChEBI" id="CHEBI:29105"/>
    </cofactor>
</comment>
<dbReference type="Gene3D" id="3.20.20.70">
    <property type="entry name" value="Aldolase class I"/>
    <property type="match status" value="1"/>
</dbReference>
<dbReference type="HAMAP" id="MF_02227">
    <property type="entry name" value="RPE"/>
    <property type="match status" value="1"/>
</dbReference>
<evidence type="ECO:0000313" key="13">
    <source>
        <dbReference type="Proteomes" id="UP001054846"/>
    </source>
</evidence>
<comment type="cofactor">
    <cofactor evidence="2">
        <name>Mn(2+)</name>
        <dbReference type="ChEBI" id="CHEBI:29035"/>
    </cofactor>
</comment>
<dbReference type="RefSeq" id="WP_230843322.1">
    <property type="nucleotide sequence ID" value="NZ_CP063845.1"/>
</dbReference>
<comment type="catalytic activity">
    <reaction evidence="1 10 11">
        <text>D-ribulose 5-phosphate = D-xylulose 5-phosphate</text>
        <dbReference type="Rhea" id="RHEA:13677"/>
        <dbReference type="ChEBI" id="CHEBI:57737"/>
        <dbReference type="ChEBI" id="CHEBI:58121"/>
        <dbReference type="EC" id="5.1.3.1"/>
    </reaction>
</comment>
<feature type="binding site" evidence="10">
    <location>
        <begin position="201"/>
        <end position="202"/>
    </location>
    <ligand>
        <name>substrate</name>
    </ligand>
</feature>
<dbReference type="InterPro" id="IPR013785">
    <property type="entry name" value="Aldolase_TIM"/>
</dbReference>
<dbReference type="NCBIfam" id="NF004076">
    <property type="entry name" value="PRK05581.1-4"/>
    <property type="match status" value="1"/>
</dbReference>
<dbReference type="EC" id="5.1.3.1" evidence="7 10"/>
<dbReference type="EMBL" id="CP063845">
    <property type="protein sequence ID" value="UFP96079.1"/>
    <property type="molecule type" value="Genomic_DNA"/>
</dbReference>
<dbReference type="GO" id="GO:0004750">
    <property type="term" value="F:D-ribulose-phosphate 3-epimerase activity"/>
    <property type="evidence" value="ECO:0007669"/>
    <property type="project" value="UniProtKB-EC"/>
</dbReference>
<evidence type="ECO:0000256" key="8">
    <source>
        <dbReference type="ARBA" id="ARBA00022723"/>
    </source>
</evidence>
<comment type="similarity">
    <text evidence="6 10 11">Belongs to the ribulose-phosphate 3-epimerase family.</text>
</comment>
<feature type="binding site" evidence="10">
    <location>
        <position position="68"/>
    </location>
    <ligand>
        <name>substrate</name>
    </ligand>
</feature>
<evidence type="ECO:0000256" key="4">
    <source>
        <dbReference type="ARBA" id="ARBA00001947"/>
    </source>
</evidence>
<sequence>MAKPVVVAPSILSADFARLGEEIHAIDEAGADWIHVDVMDGRFVPNITIGPLIVKAIRPVTQKILDVHLMIVEPEKYIADFAKAGADIITVHCEHNSTVHLHRALSQIKELDKQAGVSLNPSTPLSLIEYVLDLCDLVLVMSVNPGFGGQSFIPQVLPKIARLKAMCEERGLDPWIEVDGGLKPANTWQVLEVGANAIVSGSGVFGVGPARYAEAIEGVRTSRRPAVEVAAQV</sequence>
<dbReference type="PROSITE" id="PS01086">
    <property type="entry name" value="RIBUL_P_3_EPIMER_2"/>
    <property type="match status" value="1"/>
</dbReference>
<dbReference type="PIRSF" id="PIRSF001461">
    <property type="entry name" value="RPE"/>
    <property type="match status" value="1"/>
</dbReference>
<evidence type="ECO:0000313" key="12">
    <source>
        <dbReference type="EMBL" id="UFP96079.1"/>
    </source>
</evidence>
<dbReference type="Pfam" id="PF00834">
    <property type="entry name" value="Ribul_P_3_epim"/>
    <property type="match status" value="1"/>
</dbReference>
<feature type="active site" description="Proton acceptor" evidence="10">
    <location>
        <position position="37"/>
    </location>
</feature>
<comment type="function">
    <text evidence="10">Catalyzes the reversible epimerization of D-ribulose 5-phosphate to D-xylulose 5-phosphate.</text>
</comment>
<feature type="binding site" evidence="10">
    <location>
        <begin position="146"/>
        <end position="149"/>
    </location>
    <ligand>
        <name>substrate</name>
    </ligand>
</feature>
<reference evidence="12 13" key="1">
    <citation type="journal article" date="2021" name="Genome Biol. Evol.">
        <title>Complete Genome Sequencing of a Novel Gloeobacter Species from a Waterfall Cave in Mexico.</title>
        <authorList>
            <person name="Saw J.H."/>
            <person name="Cardona T."/>
            <person name="Montejano G."/>
        </authorList>
    </citation>
    <scope>NUCLEOTIDE SEQUENCE [LARGE SCALE GENOMIC DNA]</scope>
    <source>
        <strain evidence="12">MG652769</strain>
    </source>
</reference>
<evidence type="ECO:0000256" key="5">
    <source>
        <dbReference type="ARBA" id="ARBA00001954"/>
    </source>
</evidence>
<evidence type="ECO:0000256" key="9">
    <source>
        <dbReference type="ARBA" id="ARBA00023235"/>
    </source>
</evidence>
<comment type="pathway">
    <text evidence="10">Carbohydrate degradation.</text>
</comment>
<feature type="binding site" evidence="10">
    <location>
        <position position="35"/>
    </location>
    <ligand>
        <name>a divalent metal cation</name>
        <dbReference type="ChEBI" id="CHEBI:60240"/>
    </ligand>
</feature>
<dbReference type="Proteomes" id="UP001054846">
    <property type="component" value="Chromosome"/>
</dbReference>
<accession>A0ABY3PR47</accession>
<keyword evidence="8 10" id="KW-0479">Metal-binding</keyword>
<evidence type="ECO:0000256" key="11">
    <source>
        <dbReference type="PIRNR" id="PIRNR001461"/>
    </source>
</evidence>
<feature type="binding site" evidence="10">
    <location>
        <position position="179"/>
    </location>
    <ligand>
        <name>a divalent metal cation</name>
        <dbReference type="ChEBI" id="CHEBI:60240"/>
    </ligand>
</feature>
<feature type="active site" description="Proton donor" evidence="10">
    <location>
        <position position="179"/>
    </location>
</feature>
<dbReference type="InterPro" id="IPR026019">
    <property type="entry name" value="Ribul_P_3_epim"/>
</dbReference>
<proteinExistence type="inferred from homology"/>
<dbReference type="PROSITE" id="PS01085">
    <property type="entry name" value="RIBUL_P_3_EPIMER_1"/>
    <property type="match status" value="1"/>
</dbReference>
<evidence type="ECO:0000256" key="10">
    <source>
        <dbReference type="HAMAP-Rule" id="MF_02227"/>
    </source>
</evidence>
<protein>
    <recommendedName>
        <fullName evidence="7 10">Ribulose-phosphate 3-epimerase</fullName>
        <ecNumber evidence="7 10">5.1.3.1</ecNumber>
    </recommendedName>
</protein>
<keyword evidence="9 10" id="KW-0413">Isomerase</keyword>
<comment type="cofactor">
    <cofactor evidence="5">
        <name>Fe(2+)</name>
        <dbReference type="ChEBI" id="CHEBI:29033"/>
    </cofactor>
</comment>
<keyword evidence="10 11" id="KW-0119">Carbohydrate metabolism</keyword>
<evidence type="ECO:0000256" key="1">
    <source>
        <dbReference type="ARBA" id="ARBA00001782"/>
    </source>
</evidence>
<organism evidence="12 13">
    <name type="scientific">Gloeobacter morelensis MG652769</name>
    <dbReference type="NCBI Taxonomy" id="2781736"/>
    <lineage>
        <taxon>Bacteria</taxon>
        <taxon>Bacillati</taxon>
        <taxon>Cyanobacteriota</taxon>
        <taxon>Cyanophyceae</taxon>
        <taxon>Gloeobacterales</taxon>
        <taxon>Gloeobacteraceae</taxon>
        <taxon>Gloeobacter</taxon>
        <taxon>Gloeobacter morelensis</taxon>
    </lineage>
</organism>
<name>A0ABY3PR47_9CYAN</name>
<keyword evidence="13" id="KW-1185">Reference proteome</keyword>
<gene>
    <name evidence="10" type="primary">rpe</name>
    <name evidence="12" type="ORF">ISF26_07675</name>
</gene>
<evidence type="ECO:0000256" key="2">
    <source>
        <dbReference type="ARBA" id="ARBA00001936"/>
    </source>
</evidence>
<dbReference type="SUPFAM" id="SSF51366">
    <property type="entry name" value="Ribulose-phoshate binding barrel"/>
    <property type="match status" value="1"/>
</dbReference>
<comment type="cofactor">
    <cofactor evidence="10">
        <name>a divalent metal cation</name>
        <dbReference type="ChEBI" id="CHEBI:60240"/>
    </cofactor>
    <text evidence="10">Binds 1 divalent metal cation per subunit.</text>
</comment>
<feature type="binding site" evidence="10">
    <location>
        <position position="37"/>
    </location>
    <ligand>
        <name>a divalent metal cation</name>
        <dbReference type="ChEBI" id="CHEBI:60240"/>
    </ligand>
</feature>
<dbReference type="CDD" id="cd00429">
    <property type="entry name" value="RPE"/>
    <property type="match status" value="1"/>
</dbReference>
<dbReference type="InterPro" id="IPR000056">
    <property type="entry name" value="Ribul_P_3_epim-like"/>
</dbReference>